<dbReference type="InterPro" id="IPR029063">
    <property type="entry name" value="SAM-dependent_MTases_sf"/>
</dbReference>
<dbReference type="GO" id="GO:0032259">
    <property type="term" value="P:methylation"/>
    <property type="evidence" value="ECO:0007669"/>
    <property type="project" value="UniProtKB-KW"/>
</dbReference>
<dbReference type="CDD" id="cd00130">
    <property type="entry name" value="PAS"/>
    <property type="match status" value="1"/>
</dbReference>
<keyword evidence="10" id="KW-1185">Reference proteome</keyword>
<evidence type="ECO:0000256" key="2">
    <source>
        <dbReference type="ARBA" id="ARBA00012534"/>
    </source>
</evidence>
<dbReference type="InterPro" id="IPR000014">
    <property type="entry name" value="PAS"/>
</dbReference>
<dbReference type="PANTHER" id="PTHR24422">
    <property type="entry name" value="CHEMOTAXIS PROTEIN METHYLTRANSFERASE"/>
    <property type="match status" value="1"/>
</dbReference>
<dbReference type="SUPFAM" id="SSF55785">
    <property type="entry name" value="PYP-like sensor domain (PAS domain)"/>
    <property type="match status" value="2"/>
</dbReference>
<evidence type="ECO:0000256" key="3">
    <source>
        <dbReference type="ARBA" id="ARBA00022603"/>
    </source>
</evidence>
<dbReference type="STRING" id="118168.MC7420_5577"/>
<gene>
    <name evidence="9" type="ORF">MC7420_5577</name>
</gene>
<proteinExistence type="predicted"/>
<dbReference type="HOGENOM" id="CLU_000892_4_0_3"/>
<accession>B4VPP9</accession>
<feature type="domain" description="CheR-type methyltransferase" evidence="8">
    <location>
        <begin position="1"/>
        <end position="253"/>
    </location>
</feature>
<dbReference type="EC" id="2.1.1.80" evidence="2"/>
<dbReference type="Pfam" id="PF03705">
    <property type="entry name" value="CheR_N"/>
    <property type="match status" value="1"/>
</dbReference>
<dbReference type="Gene3D" id="3.40.50.150">
    <property type="entry name" value="Vaccinia Virus protein VP39"/>
    <property type="match status" value="1"/>
</dbReference>
<dbReference type="InterPro" id="IPR036804">
    <property type="entry name" value="CheR_N_sf"/>
</dbReference>
<dbReference type="NCBIfam" id="TIGR00229">
    <property type="entry name" value="sensory_box"/>
    <property type="match status" value="1"/>
</dbReference>
<feature type="region of interest" description="Disordered" evidence="6">
    <location>
        <begin position="437"/>
        <end position="470"/>
    </location>
</feature>
<dbReference type="RefSeq" id="WP_006100631.1">
    <property type="nucleotide sequence ID" value="NZ_DS989847.1"/>
</dbReference>
<dbReference type="Gene3D" id="1.10.155.10">
    <property type="entry name" value="Chemotaxis receptor methyltransferase CheR, N-terminal domain"/>
    <property type="match status" value="1"/>
</dbReference>
<comment type="catalytic activity">
    <reaction evidence="1">
        <text>L-glutamyl-[protein] + S-adenosyl-L-methionine = [protein]-L-glutamate 5-O-methyl ester + S-adenosyl-L-homocysteine</text>
        <dbReference type="Rhea" id="RHEA:24452"/>
        <dbReference type="Rhea" id="RHEA-COMP:10208"/>
        <dbReference type="Rhea" id="RHEA-COMP:10311"/>
        <dbReference type="ChEBI" id="CHEBI:29973"/>
        <dbReference type="ChEBI" id="CHEBI:57856"/>
        <dbReference type="ChEBI" id="CHEBI:59789"/>
        <dbReference type="ChEBI" id="CHEBI:82795"/>
        <dbReference type="EC" id="2.1.1.80"/>
    </reaction>
</comment>
<dbReference type="OrthoDB" id="9799157at2"/>
<dbReference type="InterPro" id="IPR035965">
    <property type="entry name" value="PAS-like_dom_sf"/>
</dbReference>
<keyword evidence="4 9" id="KW-0808">Transferase</keyword>
<dbReference type="InterPro" id="IPR022641">
    <property type="entry name" value="CheR_N"/>
</dbReference>
<dbReference type="eggNOG" id="COG1352">
    <property type="taxonomic scope" value="Bacteria"/>
</dbReference>
<dbReference type="Pfam" id="PF01739">
    <property type="entry name" value="CheR"/>
    <property type="match status" value="1"/>
</dbReference>
<protein>
    <recommendedName>
        <fullName evidence="2">protein-glutamate O-methyltransferase</fullName>
        <ecNumber evidence="2">2.1.1.80</ecNumber>
    </recommendedName>
</protein>
<dbReference type="AlphaFoldDB" id="B4VPP9"/>
<dbReference type="SUPFAM" id="SSF53335">
    <property type="entry name" value="S-adenosyl-L-methionine-dependent methyltransferases"/>
    <property type="match status" value="1"/>
</dbReference>
<keyword evidence="5" id="KW-0949">S-adenosyl-L-methionine</keyword>
<evidence type="ECO:0000256" key="4">
    <source>
        <dbReference type="ARBA" id="ARBA00022679"/>
    </source>
</evidence>
<dbReference type="Pfam" id="PF00989">
    <property type="entry name" value="PAS"/>
    <property type="match status" value="1"/>
</dbReference>
<dbReference type="Gene3D" id="3.30.450.20">
    <property type="entry name" value="PAS domain"/>
    <property type="match status" value="2"/>
</dbReference>
<dbReference type="PROSITE" id="PS50112">
    <property type="entry name" value="PAS"/>
    <property type="match status" value="1"/>
</dbReference>
<evidence type="ECO:0000259" key="8">
    <source>
        <dbReference type="PROSITE" id="PS50123"/>
    </source>
</evidence>
<reference evidence="9 10" key="1">
    <citation type="submission" date="2008-07" db="EMBL/GenBank/DDBJ databases">
        <authorList>
            <person name="Tandeau de Marsac N."/>
            <person name="Ferriera S."/>
            <person name="Johnson J."/>
            <person name="Kravitz S."/>
            <person name="Beeson K."/>
            <person name="Sutton G."/>
            <person name="Rogers Y.-H."/>
            <person name="Friedman R."/>
            <person name="Frazier M."/>
            <person name="Venter J.C."/>
        </authorList>
    </citation>
    <scope>NUCLEOTIDE SEQUENCE [LARGE SCALE GENOMIC DNA]</scope>
    <source>
        <strain evidence="9 10">PCC 7420</strain>
    </source>
</reference>
<evidence type="ECO:0000256" key="5">
    <source>
        <dbReference type="ARBA" id="ARBA00022691"/>
    </source>
</evidence>
<dbReference type="GO" id="GO:0006355">
    <property type="term" value="P:regulation of DNA-templated transcription"/>
    <property type="evidence" value="ECO:0007669"/>
    <property type="project" value="InterPro"/>
</dbReference>
<dbReference type="EMBL" id="DS989847">
    <property type="protein sequence ID" value="EDX76143.1"/>
    <property type="molecule type" value="Genomic_DNA"/>
</dbReference>
<evidence type="ECO:0000256" key="6">
    <source>
        <dbReference type="SAM" id="MobiDB-lite"/>
    </source>
</evidence>
<dbReference type="PANTHER" id="PTHR24422:SF10">
    <property type="entry name" value="CHEMOTAXIS PROTEIN METHYLTRANSFERASE 2"/>
    <property type="match status" value="1"/>
</dbReference>
<name>B4VPP9_9CYAN</name>
<dbReference type="Proteomes" id="UP000003835">
    <property type="component" value="Unassembled WGS sequence"/>
</dbReference>
<evidence type="ECO:0000313" key="10">
    <source>
        <dbReference type="Proteomes" id="UP000003835"/>
    </source>
</evidence>
<dbReference type="SMART" id="SM00138">
    <property type="entry name" value="MeTrc"/>
    <property type="match status" value="1"/>
</dbReference>
<dbReference type="SMART" id="SM00091">
    <property type="entry name" value="PAS"/>
    <property type="match status" value="2"/>
</dbReference>
<dbReference type="InterPro" id="IPR013767">
    <property type="entry name" value="PAS_fold"/>
</dbReference>
<dbReference type="GO" id="GO:0008983">
    <property type="term" value="F:protein-glutamate O-methyltransferase activity"/>
    <property type="evidence" value="ECO:0007669"/>
    <property type="project" value="UniProtKB-EC"/>
</dbReference>
<dbReference type="SUPFAM" id="SSF47757">
    <property type="entry name" value="Chemotaxis receptor methyltransferase CheR, N-terminal domain"/>
    <property type="match status" value="1"/>
</dbReference>
<sequence>MTNDKQQEENRIFESLLEYLKETRGFDFTGYKRSTLKRRVTRRMQSHNIDNFGDYLDYLEVHPEEFEPLFNTILINVTAFFRDTDAWDYLQHQLLPKLLQQKDKREQIRVWSAGCSSGEEAYSIAMLLAEIMGLEQFRQRVKIYATDVDEEALDQARWARYTSKALENVSEEWRQCYFEQVNNQYVFRSDIRRVVIFGRNDLVQDAPISRLDLLICRNTLMYFNAETQKRILARFNFALKENGTLFLGKAEMLLTNSNLFIPVNLKHRLFTKVATPKLSDRLLIFAQAGDKESSARLSERVRLREAAFNTSPIAQIIVDVNGYLVLANMIARSMFDIKRQDLGRLFQDLELSYRPLELRSLIDDVYRDRTSITINDVVREESNTTQYLDVQISPLKENGNGEQLLGVSISFQDVTRYNQLHKKYKTSSQELETANEELQSSNEELETTNEELQSTNEELETTNEELQSTNEELETMNEELESTNEELRTMNDELRLRTDEVNQVNAFLNSILESFQTGVIIVDREFKIIRWNEYSEELWGLRSDEVEDKSLLSLDIGLPVKQLREPIRNCYQGEVNHQTIMVDAINRRGQSIQCQVTFHGLKGIEEQLHGTIILVDEVNQEDG</sequence>
<dbReference type="PROSITE" id="PS50123">
    <property type="entry name" value="CHER"/>
    <property type="match status" value="1"/>
</dbReference>
<evidence type="ECO:0000259" key="7">
    <source>
        <dbReference type="PROSITE" id="PS50112"/>
    </source>
</evidence>
<dbReference type="InterPro" id="IPR050903">
    <property type="entry name" value="Bact_Chemotaxis_MeTrfase"/>
</dbReference>
<evidence type="ECO:0000313" key="9">
    <source>
        <dbReference type="EMBL" id="EDX76143.1"/>
    </source>
</evidence>
<keyword evidence="3 9" id="KW-0489">Methyltransferase</keyword>
<dbReference type="InterPro" id="IPR022642">
    <property type="entry name" value="CheR_C"/>
</dbReference>
<dbReference type="Pfam" id="PF13426">
    <property type="entry name" value="PAS_9"/>
    <property type="match status" value="1"/>
</dbReference>
<dbReference type="Gene3D" id="6.10.250.3150">
    <property type="match status" value="1"/>
</dbReference>
<dbReference type="InterPro" id="IPR000780">
    <property type="entry name" value="CheR_MeTrfase"/>
</dbReference>
<evidence type="ECO:0000256" key="1">
    <source>
        <dbReference type="ARBA" id="ARBA00001541"/>
    </source>
</evidence>
<dbReference type="PRINTS" id="PR00996">
    <property type="entry name" value="CHERMTFRASE"/>
</dbReference>
<organism evidence="9 10">
    <name type="scientific">Coleofasciculus chthonoplastes PCC 7420</name>
    <dbReference type="NCBI Taxonomy" id="118168"/>
    <lineage>
        <taxon>Bacteria</taxon>
        <taxon>Bacillati</taxon>
        <taxon>Cyanobacteriota</taxon>
        <taxon>Cyanophyceae</taxon>
        <taxon>Coleofasciculales</taxon>
        <taxon>Coleofasciculaceae</taxon>
        <taxon>Coleofasciculus</taxon>
    </lineage>
</organism>
<feature type="domain" description="PAS" evidence="7">
    <location>
        <begin position="504"/>
        <end position="552"/>
    </location>
</feature>
<dbReference type="CDD" id="cd02440">
    <property type="entry name" value="AdoMet_MTases"/>
    <property type="match status" value="1"/>
</dbReference>
<dbReference type="SUPFAM" id="SSF57997">
    <property type="entry name" value="Tropomyosin"/>
    <property type="match status" value="1"/>
</dbReference>